<evidence type="ECO:0000313" key="6">
    <source>
        <dbReference type="EMBL" id="KAF5888854.1"/>
    </source>
</evidence>
<keyword evidence="2" id="KW-0863">Zinc-finger</keyword>
<evidence type="ECO:0000256" key="4">
    <source>
        <dbReference type="SAM" id="MobiDB-lite"/>
    </source>
</evidence>
<dbReference type="GO" id="GO:0003677">
    <property type="term" value="F:DNA binding"/>
    <property type="evidence" value="ECO:0007669"/>
    <property type="project" value="InterPro"/>
</dbReference>
<dbReference type="InterPro" id="IPR003656">
    <property type="entry name" value="Znf_BED"/>
</dbReference>
<dbReference type="InterPro" id="IPR036236">
    <property type="entry name" value="Znf_C2H2_sf"/>
</dbReference>
<feature type="region of interest" description="Disordered" evidence="4">
    <location>
        <begin position="82"/>
        <end position="123"/>
    </location>
</feature>
<feature type="domain" description="BED-type" evidence="5">
    <location>
        <begin position="14"/>
        <end position="55"/>
    </location>
</feature>
<comment type="caution">
    <text evidence="6">The sequence shown here is derived from an EMBL/GenBank/DDBJ whole genome shotgun (WGS) entry which is preliminary data.</text>
</comment>
<reference evidence="6" key="1">
    <citation type="submission" date="2020-07" db="EMBL/GenBank/DDBJ databases">
        <title>Clarias magur genome sequencing, assembly and annotation.</title>
        <authorList>
            <person name="Kushwaha B."/>
            <person name="Kumar R."/>
            <person name="Das P."/>
            <person name="Joshi C.G."/>
            <person name="Kumar D."/>
            <person name="Nagpure N.S."/>
            <person name="Pandey M."/>
            <person name="Agarwal S."/>
            <person name="Srivastava S."/>
            <person name="Singh M."/>
            <person name="Sahoo L."/>
            <person name="Jayasankar P."/>
            <person name="Meher P.K."/>
            <person name="Koringa P.G."/>
            <person name="Iquebal M.A."/>
            <person name="Das S.P."/>
            <person name="Bit A."/>
            <person name="Patnaik S."/>
            <person name="Patel N."/>
            <person name="Shah T.M."/>
            <person name="Hinsu A."/>
            <person name="Jena J.K."/>
        </authorList>
    </citation>
    <scope>NUCLEOTIDE SEQUENCE</scope>
    <source>
        <strain evidence="6">CIFAMagur01</strain>
        <tissue evidence="6">Testis</tissue>
    </source>
</reference>
<evidence type="ECO:0000259" key="5">
    <source>
        <dbReference type="Pfam" id="PF02892"/>
    </source>
</evidence>
<keyword evidence="1" id="KW-0479">Metal-binding</keyword>
<sequence length="177" mass="19297">MAASKAAAARTKTSKVWEHFSLETVNKKITCMVYKAVLVYHGSTSVVHEHLRRKHVGQFNETELDSPRELAGKLLHLNTRMEEGGAAGPPSAPPPLHSLGRPQSLQVEPRPRPSLHTPVTTGEAWATPLSTHSSHYSRALDHTPLYTLQSLQVSPGPHPTLHTPITTGTLIHHKGAC</sequence>
<dbReference type="SUPFAM" id="SSF57667">
    <property type="entry name" value="beta-beta-alpha zinc fingers"/>
    <property type="match status" value="1"/>
</dbReference>
<protein>
    <submittedName>
        <fullName evidence="6">Zinc finger BED domain-containing protein 1-like</fullName>
    </submittedName>
</protein>
<accession>A0A8J4WQR0</accession>
<keyword evidence="3" id="KW-0862">Zinc</keyword>
<keyword evidence="7" id="KW-1185">Reference proteome</keyword>
<proteinExistence type="predicted"/>
<organism evidence="6 7">
    <name type="scientific">Clarias magur</name>
    <name type="common">Asian catfish</name>
    <name type="synonym">Macropteronotus magur</name>
    <dbReference type="NCBI Taxonomy" id="1594786"/>
    <lineage>
        <taxon>Eukaryota</taxon>
        <taxon>Metazoa</taxon>
        <taxon>Chordata</taxon>
        <taxon>Craniata</taxon>
        <taxon>Vertebrata</taxon>
        <taxon>Euteleostomi</taxon>
        <taxon>Actinopterygii</taxon>
        <taxon>Neopterygii</taxon>
        <taxon>Teleostei</taxon>
        <taxon>Ostariophysi</taxon>
        <taxon>Siluriformes</taxon>
        <taxon>Clariidae</taxon>
        <taxon>Clarias</taxon>
    </lineage>
</organism>
<evidence type="ECO:0000256" key="2">
    <source>
        <dbReference type="ARBA" id="ARBA00022771"/>
    </source>
</evidence>
<dbReference type="OrthoDB" id="1607513at2759"/>
<evidence type="ECO:0000313" key="7">
    <source>
        <dbReference type="Proteomes" id="UP000727407"/>
    </source>
</evidence>
<dbReference type="Proteomes" id="UP000727407">
    <property type="component" value="Unassembled WGS sequence"/>
</dbReference>
<dbReference type="AlphaFoldDB" id="A0A8J4WQR0"/>
<evidence type="ECO:0000256" key="1">
    <source>
        <dbReference type="ARBA" id="ARBA00022723"/>
    </source>
</evidence>
<name>A0A8J4WQR0_CLAMG</name>
<dbReference type="GO" id="GO:0008270">
    <property type="term" value="F:zinc ion binding"/>
    <property type="evidence" value="ECO:0007669"/>
    <property type="project" value="UniProtKB-KW"/>
</dbReference>
<gene>
    <name evidence="6" type="ORF">DAT39_021441</name>
</gene>
<dbReference type="Pfam" id="PF02892">
    <property type="entry name" value="zf-BED"/>
    <property type="match status" value="1"/>
</dbReference>
<dbReference type="SMART" id="SM00614">
    <property type="entry name" value="ZnF_BED"/>
    <property type="match status" value="1"/>
</dbReference>
<dbReference type="EMBL" id="QNUK01000906">
    <property type="protein sequence ID" value="KAF5888854.1"/>
    <property type="molecule type" value="Genomic_DNA"/>
</dbReference>
<evidence type="ECO:0000256" key="3">
    <source>
        <dbReference type="ARBA" id="ARBA00022833"/>
    </source>
</evidence>